<dbReference type="PANTHER" id="PTHR34322:SF2">
    <property type="entry name" value="TRANSPOSASE IS200-LIKE DOMAIN-CONTAINING PROTEIN"/>
    <property type="match status" value="1"/>
</dbReference>
<dbReference type="PANTHER" id="PTHR34322">
    <property type="entry name" value="TRANSPOSASE, Y1_TNP DOMAIN-CONTAINING"/>
    <property type="match status" value="1"/>
</dbReference>
<name>A0ABW4L0T4_9BURK</name>
<dbReference type="Gene3D" id="3.30.70.1290">
    <property type="entry name" value="Transposase IS200-like"/>
    <property type="match status" value="1"/>
</dbReference>
<gene>
    <name evidence="2" type="ORF">ACFSF0_16580</name>
</gene>
<dbReference type="EMBL" id="JBHUEJ010000036">
    <property type="protein sequence ID" value="MFD1712225.1"/>
    <property type="molecule type" value="Genomic_DNA"/>
</dbReference>
<proteinExistence type="predicted"/>
<reference evidence="3" key="1">
    <citation type="journal article" date="2019" name="Int. J. Syst. Evol. Microbiol.">
        <title>The Global Catalogue of Microorganisms (GCM) 10K type strain sequencing project: providing services to taxonomists for standard genome sequencing and annotation.</title>
        <authorList>
            <consortium name="The Broad Institute Genomics Platform"/>
            <consortium name="The Broad Institute Genome Sequencing Center for Infectious Disease"/>
            <person name="Wu L."/>
            <person name="Ma J."/>
        </authorList>
    </citation>
    <scope>NUCLEOTIDE SEQUENCE [LARGE SCALE GENOMIC DNA]</scope>
    <source>
        <strain evidence="3">LMG 29247</strain>
    </source>
</reference>
<dbReference type="Proteomes" id="UP001597304">
    <property type="component" value="Unassembled WGS sequence"/>
</dbReference>
<dbReference type="SMART" id="SM01321">
    <property type="entry name" value="Y1_Tnp"/>
    <property type="match status" value="1"/>
</dbReference>
<organism evidence="2 3">
    <name type="scientific">Ottowia flava</name>
    <dbReference type="NCBI Taxonomy" id="2675430"/>
    <lineage>
        <taxon>Bacteria</taxon>
        <taxon>Pseudomonadati</taxon>
        <taxon>Pseudomonadota</taxon>
        <taxon>Betaproteobacteria</taxon>
        <taxon>Burkholderiales</taxon>
        <taxon>Comamonadaceae</taxon>
        <taxon>Ottowia</taxon>
    </lineage>
</organism>
<dbReference type="SUPFAM" id="SSF143422">
    <property type="entry name" value="Transposase IS200-like"/>
    <property type="match status" value="1"/>
</dbReference>
<feature type="domain" description="Transposase IS200-like" evidence="1">
    <location>
        <begin position="9"/>
        <end position="124"/>
    </location>
</feature>
<comment type="caution">
    <text evidence="2">The sequence shown here is derived from an EMBL/GenBank/DDBJ whole genome shotgun (WGS) entry which is preliminary data.</text>
</comment>
<accession>A0ABW4L0T4</accession>
<evidence type="ECO:0000313" key="2">
    <source>
        <dbReference type="EMBL" id="MFD1712225.1"/>
    </source>
</evidence>
<evidence type="ECO:0000259" key="1">
    <source>
        <dbReference type="SMART" id="SM01321"/>
    </source>
</evidence>
<keyword evidence="3" id="KW-1185">Reference proteome</keyword>
<dbReference type="RefSeq" id="WP_147912199.1">
    <property type="nucleotide sequence ID" value="NZ_JBHUEJ010000036.1"/>
</dbReference>
<sequence length="232" mass="25586">MARQPRLTAPGYPHHVIQRGNNRQPIFLDDTDRRQFLDTLRTQARECGVAVHAYVLMDNHVHLLLTPDTADGLPKMMQALGRSYVRYFNARHGRTGTLWEGRYRSTVIEAERYLLACMAYIELNPVRAGVVAAPADFAWSSHAHHVGQRSDPLVAPHALYWAMGDTPFARERAYGELVSARQQAGAHADLARAAHTGWSLGGEAFLDALATQTGRRVAKAKAGRPGKVAAAD</sequence>
<evidence type="ECO:0000313" key="3">
    <source>
        <dbReference type="Proteomes" id="UP001597304"/>
    </source>
</evidence>
<dbReference type="InterPro" id="IPR002686">
    <property type="entry name" value="Transposase_17"/>
</dbReference>
<dbReference type="NCBIfam" id="NF047646">
    <property type="entry name" value="REP_Tyr_transpos"/>
    <property type="match status" value="1"/>
</dbReference>
<dbReference type="Pfam" id="PF01797">
    <property type="entry name" value="Y1_Tnp"/>
    <property type="match status" value="1"/>
</dbReference>
<protein>
    <submittedName>
        <fullName evidence="2">Transposase</fullName>
    </submittedName>
</protein>
<dbReference type="InterPro" id="IPR036515">
    <property type="entry name" value="Transposase_17_sf"/>
</dbReference>